<protein>
    <submittedName>
        <fullName evidence="2">Uncharacterized protein</fullName>
    </submittedName>
</protein>
<feature type="transmembrane region" description="Helical" evidence="1">
    <location>
        <begin position="119"/>
        <end position="139"/>
    </location>
</feature>
<reference evidence="2" key="1">
    <citation type="submission" date="2020-08" db="EMBL/GenBank/DDBJ databases">
        <title>Multicomponent nature underlies the extraordinary mechanical properties of spider dragline silk.</title>
        <authorList>
            <person name="Kono N."/>
            <person name="Nakamura H."/>
            <person name="Mori M."/>
            <person name="Yoshida Y."/>
            <person name="Ohtoshi R."/>
            <person name="Malay A.D."/>
            <person name="Moran D.A.P."/>
            <person name="Tomita M."/>
            <person name="Numata K."/>
            <person name="Arakawa K."/>
        </authorList>
    </citation>
    <scope>NUCLEOTIDE SEQUENCE</scope>
</reference>
<name>A0A8X6X6Q9_9ARAC</name>
<comment type="caution">
    <text evidence="2">The sequence shown here is derived from an EMBL/GenBank/DDBJ whole genome shotgun (WGS) entry which is preliminary data.</text>
</comment>
<accession>A0A8X6X6Q9</accession>
<dbReference type="OrthoDB" id="6418194at2759"/>
<evidence type="ECO:0000256" key="1">
    <source>
        <dbReference type="SAM" id="Phobius"/>
    </source>
</evidence>
<dbReference type="Proteomes" id="UP000886998">
    <property type="component" value="Unassembled WGS sequence"/>
</dbReference>
<feature type="transmembrane region" description="Helical" evidence="1">
    <location>
        <begin position="81"/>
        <end position="107"/>
    </location>
</feature>
<evidence type="ECO:0000313" key="2">
    <source>
        <dbReference type="EMBL" id="GFY48053.1"/>
    </source>
</evidence>
<keyword evidence="1" id="KW-1133">Transmembrane helix</keyword>
<keyword evidence="1" id="KW-0812">Transmembrane</keyword>
<feature type="transmembrane region" description="Helical" evidence="1">
    <location>
        <begin position="189"/>
        <end position="211"/>
    </location>
</feature>
<sequence>MHTCLILSLPLMVDNRFISYLLYEFADIYSDTVLPYAIILFYILYCYAFTQCLNNEDIWEIQNRQVCEKGLRIIEDVDSIFSFYVCFAYFYVASSFMRMLFVSLYAMEHSKLNSVYAHLFDFAISVGLTIGIVFMAEGVQRKWNSTREKLLKFSNSSSDDLIDKQRQEIPEDCKCLRPKGLEMFTVRRPLLFCLVACLITSGVHILQFPFIDV</sequence>
<dbReference type="AlphaFoldDB" id="A0A8X6X6Q9"/>
<keyword evidence="1" id="KW-0472">Membrane</keyword>
<feature type="transmembrane region" description="Helical" evidence="1">
    <location>
        <begin position="33"/>
        <end position="50"/>
    </location>
</feature>
<gene>
    <name evidence="2" type="ORF">TNIN_177611</name>
</gene>
<keyword evidence="3" id="KW-1185">Reference proteome</keyword>
<dbReference type="EMBL" id="BMAV01006310">
    <property type="protein sequence ID" value="GFY48053.1"/>
    <property type="molecule type" value="Genomic_DNA"/>
</dbReference>
<evidence type="ECO:0000313" key="3">
    <source>
        <dbReference type="Proteomes" id="UP000886998"/>
    </source>
</evidence>
<proteinExistence type="predicted"/>
<organism evidence="2 3">
    <name type="scientific">Trichonephila inaurata madagascariensis</name>
    <dbReference type="NCBI Taxonomy" id="2747483"/>
    <lineage>
        <taxon>Eukaryota</taxon>
        <taxon>Metazoa</taxon>
        <taxon>Ecdysozoa</taxon>
        <taxon>Arthropoda</taxon>
        <taxon>Chelicerata</taxon>
        <taxon>Arachnida</taxon>
        <taxon>Araneae</taxon>
        <taxon>Araneomorphae</taxon>
        <taxon>Entelegynae</taxon>
        <taxon>Araneoidea</taxon>
        <taxon>Nephilidae</taxon>
        <taxon>Trichonephila</taxon>
        <taxon>Trichonephila inaurata</taxon>
    </lineage>
</organism>